<sequence>TTPLRVCRAYTMSLPTSAKSSPTIMPVSSEYPARSFIFTVVMDAIIAPMFREIGRGCKKFNCSQGCCMTISAGHITCLQGVSTALRVCQRWTMSLYPVARPSD</sequence>
<comment type="caution">
    <text evidence="1">The sequence shown here is derived from an EMBL/GenBank/DDBJ whole genome shotgun (WGS) entry which is preliminary data.</text>
</comment>
<organism evidence="1 2">
    <name type="scientific">Perkinsus olseni</name>
    <name type="common">Perkinsus atlanticus</name>
    <dbReference type="NCBI Taxonomy" id="32597"/>
    <lineage>
        <taxon>Eukaryota</taxon>
        <taxon>Sar</taxon>
        <taxon>Alveolata</taxon>
        <taxon>Perkinsozoa</taxon>
        <taxon>Perkinsea</taxon>
        <taxon>Perkinsida</taxon>
        <taxon>Perkinsidae</taxon>
        <taxon>Perkinsus</taxon>
    </lineage>
</organism>
<dbReference type="EMBL" id="JABANO010033364">
    <property type="protein sequence ID" value="KAF4706984.1"/>
    <property type="molecule type" value="Genomic_DNA"/>
</dbReference>
<evidence type="ECO:0000313" key="1">
    <source>
        <dbReference type="EMBL" id="KAF4706984.1"/>
    </source>
</evidence>
<proteinExistence type="predicted"/>
<name>A0A7J6QEI9_PEROL</name>
<dbReference type="Proteomes" id="UP000553632">
    <property type="component" value="Unassembled WGS sequence"/>
</dbReference>
<feature type="non-terminal residue" evidence="1">
    <location>
        <position position="103"/>
    </location>
</feature>
<reference evidence="1 2" key="1">
    <citation type="submission" date="2020-04" db="EMBL/GenBank/DDBJ databases">
        <title>Perkinsus olseni comparative genomics.</title>
        <authorList>
            <person name="Bogema D.R."/>
        </authorList>
    </citation>
    <scope>NUCLEOTIDE SEQUENCE [LARGE SCALE GENOMIC DNA]</scope>
    <source>
        <strain evidence="1 2">ATCC PRA-207</strain>
    </source>
</reference>
<gene>
    <name evidence="1" type="ORF">FOZ63_023515</name>
</gene>
<feature type="non-terminal residue" evidence="1">
    <location>
        <position position="1"/>
    </location>
</feature>
<protein>
    <submittedName>
        <fullName evidence="1">Uncharacterized protein</fullName>
    </submittedName>
</protein>
<evidence type="ECO:0000313" key="2">
    <source>
        <dbReference type="Proteomes" id="UP000553632"/>
    </source>
</evidence>
<accession>A0A7J6QEI9</accession>
<dbReference type="AlphaFoldDB" id="A0A7J6QEI9"/>
<keyword evidence="2" id="KW-1185">Reference proteome</keyword>